<dbReference type="CDD" id="cd00077">
    <property type="entry name" value="HDc"/>
    <property type="match status" value="1"/>
</dbReference>
<dbReference type="InterPro" id="IPR006675">
    <property type="entry name" value="HDIG_dom"/>
</dbReference>
<name>A0A1I1MC86_9CLOT</name>
<accession>A0A1I1MC86</accession>
<dbReference type="SMART" id="SM00471">
    <property type="entry name" value="HDc"/>
    <property type="match status" value="1"/>
</dbReference>
<keyword evidence="3" id="KW-1185">Reference proteome</keyword>
<dbReference type="Proteomes" id="UP000199263">
    <property type="component" value="Unassembled WGS sequence"/>
</dbReference>
<reference evidence="2 3" key="1">
    <citation type="submission" date="2016-10" db="EMBL/GenBank/DDBJ databases">
        <authorList>
            <person name="de Groot N.N."/>
        </authorList>
    </citation>
    <scope>NUCLEOTIDE SEQUENCE [LARGE SCALE GENOMIC DNA]</scope>
    <source>
        <strain evidence="2 3">DSM 12992</strain>
    </source>
</reference>
<dbReference type="STRING" id="119641.SAMN05421842_110107"/>
<dbReference type="Pfam" id="PF01966">
    <property type="entry name" value="HD"/>
    <property type="match status" value="1"/>
</dbReference>
<dbReference type="Gene3D" id="1.10.3210.10">
    <property type="entry name" value="Hypothetical protein af1432"/>
    <property type="match status" value="1"/>
</dbReference>
<dbReference type="InterPro" id="IPR003607">
    <property type="entry name" value="HD/PDEase_dom"/>
</dbReference>
<proteinExistence type="predicted"/>
<dbReference type="OrthoDB" id="1669667at2"/>
<dbReference type="RefSeq" id="WP_090090898.1">
    <property type="nucleotide sequence ID" value="NZ_FOMG01000010.1"/>
</dbReference>
<dbReference type="AlphaFoldDB" id="A0A1I1MC86"/>
<protein>
    <submittedName>
        <fullName evidence="2">HDIG domain-containing protein</fullName>
    </submittedName>
</protein>
<dbReference type="PROSITE" id="PS51831">
    <property type="entry name" value="HD"/>
    <property type="match status" value="1"/>
</dbReference>
<dbReference type="InterPro" id="IPR006674">
    <property type="entry name" value="HD_domain"/>
</dbReference>
<evidence type="ECO:0000313" key="2">
    <source>
        <dbReference type="EMBL" id="SFC82984.1"/>
    </source>
</evidence>
<evidence type="ECO:0000313" key="3">
    <source>
        <dbReference type="Proteomes" id="UP000199263"/>
    </source>
</evidence>
<evidence type="ECO:0000259" key="1">
    <source>
        <dbReference type="PROSITE" id="PS51831"/>
    </source>
</evidence>
<feature type="domain" description="HD" evidence="1">
    <location>
        <begin position="33"/>
        <end position="134"/>
    </location>
</feature>
<gene>
    <name evidence="2" type="ORF">SAMN05421842_110107</name>
</gene>
<dbReference type="EMBL" id="FOMG01000010">
    <property type="protein sequence ID" value="SFC82984.1"/>
    <property type="molecule type" value="Genomic_DNA"/>
</dbReference>
<dbReference type="SUPFAM" id="SSF109604">
    <property type="entry name" value="HD-domain/PDEase-like"/>
    <property type="match status" value="1"/>
</dbReference>
<dbReference type="NCBIfam" id="TIGR00277">
    <property type="entry name" value="HDIG"/>
    <property type="match status" value="1"/>
</dbReference>
<organism evidence="2 3">
    <name type="scientific">Clostridium uliginosum</name>
    <dbReference type="NCBI Taxonomy" id="119641"/>
    <lineage>
        <taxon>Bacteria</taxon>
        <taxon>Bacillati</taxon>
        <taxon>Bacillota</taxon>
        <taxon>Clostridia</taxon>
        <taxon>Eubacteriales</taxon>
        <taxon>Clostridiaceae</taxon>
        <taxon>Clostridium</taxon>
    </lineage>
</organism>
<sequence>MKRVNCILNDDKYVYYLEKNKQYEENREFCKHNLEHFLDVARIAQEINLEEKLGFSKEIIYATAILHDIGRSFQYENGTPHEIASWEIGEHLLEKYNFNQEEIEIIKLGILGHRDRESKGFSELMYKSDKFSRLCINCNAIDKCNWSNEKKNMKIYY</sequence>